<protein>
    <submittedName>
        <fullName evidence="2">Uncharacterized protein LOC113471501</fullName>
    </submittedName>
</protein>
<keyword evidence="1" id="KW-1185">Reference proteome</keyword>
<dbReference type="PANTHER" id="PTHR33327">
    <property type="entry name" value="ENDONUCLEASE"/>
    <property type="match status" value="1"/>
</dbReference>
<dbReference type="RefSeq" id="XP_026686508.1">
    <property type="nucleotide sequence ID" value="XM_026830707.1"/>
</dbReference>
<reference evidence="2" key="1">
    <citation type="submission" date="2025-08" db="UniProtKB">
        <authorList>
            <consortium name="RefSeq"/>
        </authorList>
    </citation>
    <scope>IDENTIFICATION</scope>
</reference>
<dbReference type="STRING" id="121845.A0A3Q0JHD6"/>
<dbReference type="KEGG" id="dci:113471501"/>
<dbReference type="GeneID" id="113471501"/>
<organism evidence="1 2">
    <name type="scientific">Diaphorina citri</name>
    <name type="common">Asian citrus psyllid</name>
    <dbReference type="NCBI Taxonomy" id="121845"/>
    <lineage>
        <taxon>Eukaryota</taxon>
        <taxon>Metazoa</taxon>
        <taxon>Ecdysozoa</taxon>
        <taxon>Arthropoda</taxon>
        <taxon>Hexapoda</taxon>
        <taxon>Insecta</taxon>
        <taxon>Pterygota</taxon>
        <taxon>Neoptera</taxon>
        <taxon>Paraneoptera</taxon>
        <taxon>Hemiptera</taxon>
        <taxon>Sternorrhyncha</taxon>
        <taxon>Psylloidea</taxon>
        <taxon>Psyllidae</taxon>
        <taxon>Diaphorininae</taxon>
        <taxon>Diaphorina</taxon>
    </lineage>
</organism>
<accession>A0A3Q0JHD6</accession>
<name>A0A3Q0JHD6_DIACI</name>
<gene>
    <name evidence="2" type="primary">LOC113471501</name>
</gene>
<sequence>MTHCCHIDLDELYVHIKSALIKRFGQTEEDRLNKLHGTMDLGDRQPSQLLREIQRLAPRVPNNIVRGLWLKKLPNQVQQIVQAVATSDLVQQAEVADRVLPVHTPTISVTSPAPLHVILIRDT</sequence>
<dbReference type="AlphaFoldDB" id="A0A3Q0JHD6"/>
<dbReference type="PaxDb" id="121845-A0A3Q0JHD6"/>
<evidence type="ECO:0000313" key="1">
    <source>
        <dbReference type="Proteomes" id="UP000079169"/>
    </source>
</evidence>
<dbReference type="Proteomes" id="UP000079169">
    <property type="component" value="Unplaced"/>
</dbReference>
<evidence type="ECO:0000313" key="2">
    <source>
        <dbReference type="RefSeq" id="XP_026686508.1"/>
    </source>
</evidence>
<dbReference type="PANTHER" id="PTHR33327:SF3">
    <property type="entry name" value="RNA-DIRECTED DNA POLYMERASE"/>
    <property type="match status" value="1"/>
</dbReference>
<proteinExistence type="predicted"/>